<evidence type="ECO:0000256" key="3">
    <source>
        <dbReference type="ARBA" id="ARBA00022692"/>
    </source>
</evidence>
<evidence type="ECO:0000313" key="9">
    <source>
        <dbReference type="Proteomes" id="UP001583193"/>
    </source>
</evidence>
<evidence type="ECO:0000256" key="6">
    <source>
        <dbReference type="SAM" id="MobiDB-lite"/>
    </source>
</evidence>
<organism evidence="8 9">
    <name type="scientific">Paecilomyces lecythidis</name>
    <dbReference type="NCBI Taxonomy" id="3004212"/>
    <lineage>
        <taxon>Eukaryota</taxon>
        <taxon>Fungi</taxon>
        <taxon>Dikarya</taxon>
        <taxon>Ascomycota</taxon>
        <taxon>Pezizomycotina</taxon>
        <taxon>Eurotiomycetes</taxon>
        <taxon>Eurotiomycetidae</taxon>
        <taxon>Eurotiales</taxon>
        <taxon>Thermoascaceae</taxon>
        <taxon>Paecilomyces</taxon>
    </lineage>
</organism>
<keyword evidence="3 7" id="KW-0812">Transmembrane</keyword>
<dbReference type="InterPro" id="IPR001425">
    <property type="entry name" value="Arc/bac/fun_rhodopsins"/>
</dbReference>
<dbReference type="EMBL" id="JAVDPF010000006">
    <property type="protein sequence ID" value="KAL1882648.1"/>
    <property type="molecule type" value="Genomic_DNA"/>
</dbReference>
<proteinExistence type="inferred from homology"/>
<sequence length="244" mass="27243">MASDLGSLAVAPEFMRSESDVAGSTRQVFWIRYVDWLITMPLIIFNLLLTAGVYWHTILYTIMLQIVFVILFFIGTLVPDSYRWGYFTIGTVALLLALENIVYEGIKHANYMGGNIRKLYMFLAPSLCTLWILYPICWACSEGGNVIAPDSEQIFYGILDLLTKPCLGFVVLLGHRKIDISELDLRLYDRGDKERLPDARERAYREKEEERAVDGPLADGPVSTPAAAAAEATPPTNGGPAEQV</sequence>
<feature type="transmembrane region" description="Helical" evidence="7">
    <location>
        <begin position="154"/>
        <end position="173"/>
    </location>
</feature>
<keyword evidence="5 7" id="KW-0472">Membrane</keyword>
<gene>
    <name evidence="8" type="ORF">Plec18167_003070</name>
</gene>
<protein>
    <submittedName>
        <fullName evidence="8">Uncharacterized protein</fullName>
    </submittedName>
</protein>
<evidence type="ECO:0000256" key="2">
    <source>
        <dbReference type="ARBA" id="ARBA00008130"/>
    </source>
</evidence>
<dbReference type="CDD" id="cd15239">
    <property type="entry name" value="7tm_YRO2_fungal-like"/>
    <property type="match status" value="1"/>
</dbReference>
<name>A0ABR3Y3N7_9EURO</name>
<evidence type="ECO:0000256" key="5">
    <source>
        <dbReference type="ARBA" id="ARBA00023136"/>
    </source>
</evidence>
<dbReference type="Pfam" id="PF01036">
    <property type="entry name" value="Bac_rhodopsin"/>
    <property type="match status" value="1"/>
</dbReference>
<feature type="region of interest" description="Disordered" evidence="6">
    <location>
        <begin position="197"/>
        <end position="244"/>
    </location>
</feature>
<evidence type="ECO:0000256" key="7">
    <source>
        <dbReference type="SAM" id="Phobius"/>
    </source>
</evidence>
<evidence type="ECO:0000313" key="8">
    <source>
        <dbReference type="EMBL" id="KAL1882648.1"/>
    </source>
</evidence>
<dbReference type="Gene3D" id="1.20.1070.10">
    <property type="entry name" value="Rhodopsin 7-helix transmembrane proteins"/>
    <property type="match status" value="1"/>
</dbReference>
<keyword evidence="4 7" id="KW-1133">Transmembrane helix</keyword>
<feature type="compositionally biased region" description="Basic and acidic residues" evidence="6">
    <location>
        <begin position="197"/>
        <end position="213"/>
    </location>
</feature>
<reference evidence="8 9" key="1">
    <citation type="journal article" date="2024" name="IMA Fungus">
        <title>IMA Genome - F19 : A genome assembly and annotation guide to empower mycologists, including annotated draft genome sequences of Ceratocystis pirilliformis, Diaporthe australafricana, Fusarium ophioides, Paecilomyces lecythidis, and Sporothrix stenoceras.</title>
        <authorList>
            <person name="Aylward J."/>
            <person name="Wilson A.M."/>
            <person name="Visagie C.M."/>
            <person name="Spraker J."/>
            <person name="Barnes I."/>
            <person name="Buitendag C."/>
            <person name="Ceriani C."/>
            <person name="Del Mar Angel L."/>
            <person name="du Plessis D."/>
            <person name="Fuchs T."/>
            <person name="Gasser K."/>
            <person name="Kramer D."/>
            <person name="Li W."/>
            <person name="Munsamy K."/>
            <person name="Piso A."/>
            <person name="Price J.L."/>
            <person name="Sonnekus B."/>
            <person name="Thomas C."/>
            <person name="van der Nest A."/>
            <person name="van Dijk A."/>
            <person name="van Heerden A."/>
            <person name="van Vuuren N."/>
            <person name="Yilmaz N."/>
            <person name="Duong T.A."/>
            <person name="van der Merwe N.A."/>
            <person name="Wingfield M.J."/>
            <person name="Wingfield B.D."/>
        </authorList>
    </citation>
    <scope>NUCLEOTIDE SEQUENCE [LARGE SCALE GENOMIC DNA]</scope>
    <source>
        <strain evidence="8 9">CMW 18167</strain>
    </source>
</reference>
<keyword evidence="9" id="KW-1185">Reference proteome</keyword>
<dbReference type="InterPro" id="IPR043476">
    <property type="entry name" value="Yro2-like_7TM"/>
</dbReference>
<evidence type="ECO:0000256" key="4">
    <source>
        <dbReference type="ARBA" id="ARBA00022989"/>
    </source>
</evidence>
<feature type="transmembrane region" description="Helical" evidence="7">
    <location>
        <begin position="33"/>
        <end position="51"/>
    </location>
</feature>
<comment type="similarity">
    <text evidence="2">Belongs to the archaeal/bacterial/fungal opsin family.</text>
</comment>
<dbReference type="SUPFAM" id="SSF81321">
    <property type="entry name" value="Family A G protein-coupled receptor-like"/>
    <property type="match status" value="1"/>
</dbReference>
<dbReference type="Proteomes" id="UP001583193">
    <property type="component" value="Unassembled WGS sequence"/>
</dbReference>
<feature type="transmembrane region" description="Helical" evidence="7">
    <location>
        <begin position="115"/>
        <end position="134"/>
    </location>
</feature>
<comment type="caution">
    <text evidence="8">The sequence shown here is derived from an EMBL/GenBank/DDBJ whole genome shotgun (WGS) entry which is preliminary data.</text>
</comment>
<dbReference type="PANTHER" id="PTHR28286">
    <property type="match status" value="1"/>
</dbReference>
<evidence type="ECO:0000256" key="1">
    <source>
        <dbReference type="ARBA" id="ARBA00004141"/>
    </source>
</evidence>
<dbReference type="PRINTS" id="PR00251">
    <property type="entry name" value="BACTRLOPSIN"/>
</dbReference>
<comment type="subcellular location">
    <subcellularLocation>
        <location evidence="1">Membrane</location>
        <topology evidence="1">Multi-pass membrane protein</topology>
    </subcellularLocation>
</comment>
<accession>A0ABR3Y3N7</accession>
<dbReference type="PANTHER" id="PTHR28286:SF1">
    <property type="entry name" value="30 KDA HEAT SHOCK PROTEIN-RELATED"/>
    <property type="match status" value="1"/>
</dbReference>
<feature type="transmembrane region" description="Helical" evidence="7">
    <location>
        <begin position="58"/>
        <end position="78"/>
    </location>
</feature>
<feature type="compositionally biased region" description="Low complexity" evidence="6">
    <location>
        <begin position="218"/>
        <end position="244"/>
    </location>
</feature>
<dbReference type="SMART" id="SM01021">
    <property type="entry name" value="Bac_rhodopsin"/>
    <property type="match status" value="1"/>
</dbReference>
<feature type="transmembrane region" description="Helical" evidence="7">
    <location>
        <begin position="84"/>
        <end position="103"/>
    </location>
</feature>